<keyword evidence="1" id="KW-1133">Transmembrane helix</keyword>
<feature type="non-terminal residue" evidence="2">
    <location>
        <position position="1"/>
    </location>
</feature>
<evidence type="ECO:0000313" key="3">
    <source>
        <dbReference type="Proteomes" id="UP000777303"/>
    </source>
</evidence>
<feature type="transmembrane region" description="Helical" evidence="1">
    <location>
        <begin position="78"/>
        <end position="96"/>
    </location>
</feature>
<name>A0A948TIA3_9LACO</name>
<reference evidence="2" key="2">
    <citation type="submission" date="2021-04" db="EMBL/GenBank/DDBJ databases">
        <authorList>
            <person name="Gilroy R."/>
        </authorList>
    </citation>
    <scope>NUCLEOTIDE SEQUENCE</scope>
    <source>
        <strain evidence="2">F6-6636</strain>
    </source>
</reference>
<keyword evidence="1" id="KW-0812">Transmembrane</keyword>
<protein>
    <submittedName>
        <fullName evidence="2">Uncharacterized protein</fullName>
    </submittedName>
</protein>
<organism evidence="2 3">
    <name type="scientific">Candidatus Paralactobacillus gallistercoris</name>
    <dbReference type="NCBI Taxonomy" id="2838724"/>
    <lineage>
        <taxon>Bacteria</taxon>
        <taxon>Bacillati</taxon>
        <taxon>Bacillota</taxon>
        <taxon>Bacilli</taxon>
        <taxon>Lactobacillales</taxon>
        <taxon>Lactobacillaceae</taxon>
        <taxon>Lactobacillus</taxon>
    </lineage>
</organism>
<comment type="caution">
    <text evidence="2">The sequence shown here is derived from an EMBL/GenBank/DDBJ whole genome shotgun (WGS) entry which is preliminary data.</text>
</comment>
<reference evidence="2" key="1">
    <citation type="journal article" date="2021" name="PeerJ">
        <title>Extensive microbial diversity within the chicken gut microbiome revealed by metagenomics and culture.</title>
        <authorList>
            <person name="Gilroy R."/>
            <person name="Ravi A."/>
            <person name="Getino M."/>
            <person name="Pursley I."/>
            <person name="Horton D.L."/>
            <person name="Alikhan N.F."/>
            <person name="Baker D."/>
            <person name="Gharbi K."/>
            <person name="Hall N."/>
            <person name="Watson M."/>
            <person name="Adriaenssens E.M."/>
            <person name="Foster-Nyarko E."/>
            <person name="Jarju S."/>
            <person name="Secka A."/>
            <person name="Antonio M."/>
            <person name="Oren A."/>
            <person name="Chaudhuri R.R."/>
            <person name="La Ragione R."/>
            <person name="Hildebrand F."/>
            <person name="Pallen M.J."/>
        </authorList>
    </citation>
    <scope>NUCLEOTIDE SEQUENCE</scope>
    <source>
        <strain evidence="2">F6-6636</strain>
    </source>
</reference>
<gene>
    <name evidence="2" type="ORF">H9901_00275</name>
</gene>
<dbReference type="AlphaFoldDB" id="A0A948TIA3"/>
<accession>A0A948TIA3</accession>
<dbReference type="Proteomes" id="UP000777303">
    <property type="component" value="Unassembled WGS sequence"/>
</dbReference>
<evidence type="ECO:0000313" key="2">
    <source>
        <dbReference type="EMBL" id="MBU3851138.1"/>
    </source>
</evidence>
<keyword evidence="1" id="KW-0472">Membrane</keyword>
<feature type="transmembrane region" description="Helical" evidence="1">
    <location>
        <begin position="103"/>
        <end position="123"/>
    </location>
</feature>
<proteinExistence type="predicted"/>
<dbReference type="EMBL" id="JAHLFS010000006">
    <property type="protein sequence ID" value="MBU3851138.1"/>
    <property type="molecule type" value="Genomic_DNA"/>
</dbReference>
<feature type="transmembrane region" description="Helical" evidence="1">
    <location>
        <begin position="154"/>
        <end position="172"/>
    </location>
</feature>
<evidence type="ECO:0000256" key="1">
    <source>
        <dbReference type="SAM" id="Phobius"/>
    </source>
</evidence>
<feature type="transmembrane region" description="Helical" evidence="1">
    <location>
        <begin position="129"/>
        <end position="147"/>
    </location>
</feature>
<sequence length="296" mass="34339">CIRDRLYIYVNFLHHHSIQIGKMTITKMLGNRANDAWVIVKGNPIKQIIINIFRFIFYVLLKNEYYYPVKPGMPHLHAYYPLMIFIALWGLIITIRNHRKSPLTIYLLITLIASVPLILITWNNYVRDNLLIIPIFYFAAVGVLSIFKKHLPLFSILFTLCVIGFGINYFVINHNELAINPLQGIPGSQSSIYLPKAINKANQVTNNDVYVLQHSRDEATATLFYNPINPYVYCQNKHAKLANGKINFGKYKFIEHVSHINNANAYVVKNDMGKRTLAKFTNYQKEKFGPYTVYYK</sequence>